<name>A0A0G2GUH4_PHACM</name>
<dbReference type="GO" id="GO:0006606">
    <property type="term" value="P:protein import into nucleus"/>
    <property type="evidence" value="ECO:0007669"/>
    <property type="project" value="TreeGrafter"/>
</dbReference>
<dbReference type="OrthoDB" id="5590473at2759"/>
<dbReference type="Proteomes" id="UP000053317">
    <property type="component" value="Unassembled WGS sequence"/>
</dbReference>
<reference evidence="2 3" key="1">
    <citation type="submission" date="2015-05" db="EMBL/GenBank/DDBJ databases">
        <title>Distinctive expansion of gene families associated with plant cell wall degradation and secondary metabolism in the genomes of grapevine trunk pathogens.</title>
        <authorList>
            <person name="Lawrence D.P."/>
            <person name="Travadon R."/>
            <person name="Rolshausen P.E."/>
            <person name="Baumgartner K."/>
        </authorList>
    </citation>
    <scope>NUCLEOTIDE SEQUENCE [LARGE SCALE GENOMIC DNA]</scope>
    <source>
        <strain evidence="2">UCRPC4</strain>
    </source>
</reference>
<reference evidence="2 3" key="2">
    <citation type="submission" date="2015-05" db="EMBL/GenBank/DDBJ databases">
        <authorList>
            <person name="Morales-Cruz A."/>
            <person name="Amrine K.C."/>
            <person name="Cantu D."/>
        </authorList>
    </citation>
    <scope>NUCLEOTIDE SEQUENCE [LARGE SCALE GENOMIC DNA]</scope>
    <source>
        <strain evidence="2">UCRPC4</strain>
    </source>
</reference>
<dbReference type="GO" id="GO:0031267">
    <property type="term" value="F:small GTPase binding"/>
    <property type="evidence" value="ECO:0007669"/>
    <property type="project" value="TreeGrafter"/>
</dbReference>
<feature type="compositionally biased region" description="Basic residues" evidence="1">
    <location>
        <begin position="124"/>
        <end position="139"/>
    </location>
</feature>
<evidence type="ECO:0000313" key="2">
    <source>
        <dbReference type="EMBL" id="KKY26913.1"/>
    </source>
</evidence>
<dbReference type="Gene3D" id="3.40.50.1010">
    <property type="entry name" value="5'-nuclease"/>
    <property type="match status" value="1"/>
</dbReference>
<feature type="compositionally biased region" description="Low complexity" evidence="1">
    <location>
        <begin position="385"/>
        <end position="401"/>
    </location>
</feature>
<feature type="region of interest" description="Disordered" evidence="1">
    <location>
        <begin position="112"/>
        <end position="178"/>
    </location>
</feature>
<evidence type="ECO:0000256" key="1">
    <source>
        <dbReference type="SAM" id="MobiDB-lite"/>
    </source>
</evidence>
<feature type="region of interest" description="Disordered" evidence="1">
    <location>
        <begin position="373"/>
        <end position="401"/>
    </location>
</feature>
<dbReference type="GO" id="GO:0005634">
    <property type="term" value="C:nucleus"/>
    <property type="evidence" value="ECO:0007669"/>
    <property type="project" value="TreeGrafter"/>
</dbReference>
<dbReference type="CDD" id="cd18724">
    <property type="entry name" value="PIN_LabA-like"/>
    <property type="match status" value="1"/>
</dbReference>
<organism evidence="2 3">
    <name type="scientific">Phaeomoniella chlamydospora</name>
    <name type="common">Phaeoacremonium chlamydosporum</name>
    <dbReference type="NCBI Taxonomy" id="158046"/>
    <lineage>
        <taxon>Eukaryota</taxon>
        <taxon>Fungi</taxon>
        <taxon>Dikarya</taxon>
        <taxon>Ascomycota</taxon>
        <taxon>Pezizomycotina</taxon>
        <taxon>Eurotiomycetes</taxon>
        <taxon>Chaetothyriomycetidae</taxon>
        <taxon>Phaeomoniellales</taxon>
        <taxon>Phaeomoniellaceae</taxon>
        <taxon>Phaeomoniella</taxon>
    </lineage>
</organism>
<evidence type="ECO:0000313" key="3">
    <source>
        <dbReference type="Proteomes" id="UP000053317"/>
    </source>
</evidence>
<accession>A0A0G2GUH4</accession>
<comment type="caution">
    <text evidence="2">The sequence shown here is derived from an EMBL/GenBank/DDBJ whole genome shotgun (WGS) entry which is preliminary data.</text>
</comment>
<evidence type="ECO:0008006" key="4">
    <source>
        <dbReference type="Google" id="ProtNLM"/>
    </source>
</evidence>
<sequence>MRDPSESLSWDLAPVIGLLHTLSPFQDVDHDSRTTYKIAVPTPLDATTSHNNEKVELGNFNKIFEYLQDSSSKSINTITASETPLASSLEQGNNVKWQDDVDAADLEDNVDSTPIAENCAPARTQKRLAQRIKAKRKKRELAATEAPKGEQPPVETDTASGDDTPVETPASPSKLSSNRKAVIQQLLFPSQERHTPNQEKILQPPTVERVTPRKEWPVSNPFSLTPVITRFLKQEIRPLDDLSVERRRRDLINHLSKRFPYEKKYLVKAGVTNPAFSAHNVIPEGIHVFVDISNITIGFHDRLKVTRDISLDQKVRRVPIDFFNFSLILERGRPAAKRVLVGSDQFPHIDQARSLGYETNILERVHKAKALKKNDRLADQTPAKNGNTTSGGASSGSETNTLGPAKWVEQAVDEILHLKILESIVDADKPGTIVLATGDAAMAEYSGGFLRMVERALSKGWVVELASFSAGLSSMYKRHVFRNQWGPMFKIIELDDVVEYMLDVDTIRKLS</sequence>
<dbReference type="AlphaFoldDB" id="A0A0G2GUH4"/>
<dbReference type="GO" id="GO:0005085">
    <property type="term" value="F:guanyl-nucleotide exchange factor activity"/>
    <property type="evidence" value="ECO:0007669"/>
    <property type="project" value="TreeGrafter"/>
</dbReference>
<protein>
    <recommendedName>
        <fullName evidence="4">NYN domain-containing protein</fullName>
    </recommendedName>
</protein>
<dbReference type="EMBL" id="LCWF01000033">
    <property type="protein sequence ID" value="KKY26913.1"/>
    <property type="molecule type" value="Genomic_DNA"/>
</dbReference>
<dbReference type="InterPro" id="IPR007681">
    <property type="entry name" value="Mog1"/>
</dbReference>
<proteinExistence type="predicted"/>
<dbReference type="PANTHER" id="PTHR15837">
    <property type="entry name" value="RAN GUANINE NUCLEOTIDE RELEASE FACTOR"/>
    <property type="match status" value="1"/>
</dbReference>
<gene>
    <name evidence="2" type="ORF">UCRPC4_g01379</name>
</gene>
<keyword evidence="3" id="KW-1185">Reference proteome</keyword>
<dbReference type="PANTHER" id="PTHR15837:SF5">
    <property type="entry name" value="NYN DOMAIN-CONTAINING PROTEIN"/>
    <property type="match status" value="1"/>
</dbReference>